<dbReference type="SMART" id="SM01332">
    <property type="entry name" value="Cyclin_C"/>
    <property type="match status" value="1"/>
</dbReference>
<evidence type="ECO:0000256" key="5">
    <source>
        <dbReference type="ARBA" id="ARBA00023306"/>
    </source>
</evidence>
<dbReference type="SMART" id="SM00385">
    <property type="entry name" value="CYCLIN"/>
    <property type="match status" value="1"/>
</dbReference>
<dbReference type="STRING" id="3750.A0A498IUZ7"/>
<organism evidence="10 11">
    <name type="scientific">Malus domestica</name>
    <name type="common">Apple</name>
    <name type="synonym">Pyrus malus</name>
    <dbReference type="NCBI Taxonomy" id="3750"/>
    <lineage>
        <taxon>Eukaryota</taxon>
        <taxon>Viridiplantae</taxon>
        <taxon>Streptophyta</taxon>
        <taxon>Embryophyta</taxon>
        <taxon>Tracheophyta</taxon>
        <taxon>Spermatophyta</taxon>
        <taxon>Magnoliopsida</taxon>
        <taxon>eudicotyledons</taxon>
        <taxon>Gunneridae</taxon>
        <taxon>Pentapetalae</taxon>
        <taxon>rosids</taxon>
        <taxon>fabids</taxon>
        <taxon>Rosales</taxon>
        <taxon>Rosaceae</taxon>
        <taxon>Amygdaloideae</taxon>
        <taxon>Maleae</taxon>
        <taxon>Malus</taxon>
    </lineage>
</organism>
<gene>
    <name evidence="10" type="ORF">DVH24_017108</name>
</gene>
<dbReference type="FunFam" id="1.10.472.10:FF:000040">
    <property type="entry name" value="D6-type cyclin"/>
    <property type="match status" value="1"/>
</dbReference>
<evidence type="ECO:0000256" key="2">
    <source>
        <dbReference type="ARBA" id="ARBA00011177"/>
    </source>
</evidence>
<dbReference type="Proteomes" id="UP000290289">
    <property type="component" value="Chromosome 10"/>
</dbReference>
<dbReference type="AlphaFoldDB" id="A0A498IUZ7"/>
<dbReference type="Pfam" id="PF02984">
    <property type="entry name" value="Cyclin_C"/>
    <property type="match status" value="1"/>
</dbReference>
<dbReference type="PANTHER" id="PTHR10177">
    <property type="entry name" value="CYCLINS"/>
    <property type="match status" value="1"/>
</dbReference>
<dbReference type="FunFam" id="1.10.472.10:FF:000060">
    <property type="entry name" value="D6-type cyclin"/>
    <property type="match status" value="1"/>
</dbReference>
<keyword evidence="5" id="KW-0131">Cell cycle</keyword>
<dbReference type="GO" id="GO:0051301">
    <property type="term" value="P:cell division"/>
    <property type="evidence" value="ECO:0007669"/>
    <property type="project" value="UniProtKB-KW"/>
</dbReference>
<dbReference type="InterPro" id="IPR004367">
    <property type="entry name" value="Cyclin_C-dom"/>
</dbReference>
<keyword evidence="11" id="KW-1185">Reference proteome</keyword>
<comment type="caution">
    <text evidence="10">The sequence shown here is derived from an EMBL/GenBank/DDBJ whole genome shotgun (WGS) entry which is preliminary data.</text>
</comment>
<reference evidence="10 11" key="1">
    <citation type="submission" date="2018-10" db="EMBL/GenBank/DDBJ databases">
        <title>A high-quality apple genome assembly.</title>
        <authorList>
            <person name="Hu J."/>
        </authorList>
    </citation>
    <scope>NUCLEOTIDE SEQUENCE [LARGE SCALE GENOMIC DNA]</scope>
    <source>
        <strain evidence="11">cv. HFTH1</strain>
        <tissue evidence="10">Young leaf</tissue>
    </source>
</reference>
<evidence type="ECO:0000313" key="11">
    <source>
        <dbReference type="Proteomes" id="UP000290289"/>
    </source>
</evidence>
<dbReference type="EMBL" id="RDQH01000336">
    <property type="protein sequence ID" value="RXH86055.1"/>
    <property type="molecule type" value="Genomic_DNA"/>
</dbReference>
<comment type="similarity">
    <text evidence="1">Belongs to the cyclin family. Cyclin D subfamily.</text>
</comment>
<dbReference type="InterPro" id="IPR013763">
    <property type="entry name" value="Cyclin-like_dom"/>
</dbReference>
<feature type="domain" description="Cyclin C-terminal" evidence="9">
    <location>
        <begin position="194"/>
        <end position="317"/>
    </location>
</feature>
<name>A0A498IUZ7_MALDO</name>
<evidence type="ECO:0000256" key="1">
    <source>
        <dbReference type="ARBA" id="ARBA00009065"/>
    </source>
</evidence>
<sequence>MRSFSFPSSLLLSSNFCSNVLSLTSSFTPHNLQTQTTSLIQNQINQEADMDYEFDLQEHNSDTIPDLFASENDHMPSQNFPNSSKHTDFYFTFRHKAISRFLQVQYSCNLDPFIPYLAINYLDRFVSKCDIPQGKPWVSRLVEVSCLSLAAKMKNTPFSYCDFQRGEGFVFDVQTVRKMELLILNILDWRMRSITPFSFLHFFLSSLELNDRPFTQALRNRASDIIFNAHNEIKFVEFNPSIIAASAVLSTCHELLPLKFPSFKASLSSFQYVNKESLFKCFNFMQEMIENERLDTMSCTRTPVSVLDHRPTRFESENTISDVATTTTYPSVSWAAEKRDSKRRRLTGTFCSENMFKLSHHVQQC</sequence>
<dbReference type="InterPro" id="IPR039361">
    <property type="entry name" value="Cyclin"/>
</dbReference>
<dbReference type="Gene3D" id="1.10.472.10">
    <property type="entry name" value="Cyclin-like"/>
    <property type="match status" value="2"/>
</dbReference>
<evidence type="ECO:0000256" key="4">
    <source>
        <dbReference type="ARBA" id="ARBA00023127"/>
    </source>
</evidence>
<evidence type="ECO:0000259" key="8">
    <source>
        <dbReference type="SMART" id="SM00385"/>
    </source>
</evidence>
<protein>
    <recommendedName>
        <fullName evidence="6">B-like cyclin</fullName>
    </recommendedName>
</protein>
<evidence type="ECO:0000256" key="7">
    <source>
        <dbReference type="RuleBase" id="RU000383"/>
    </source>
</evidence>
<proteinExistence type="inferred from homology"/>
<comment type="subunit">
    <text evidence="2">Interacts with the CDC2 protein kinase to form a serine/threonine kinase holoenzyme complex also known as maturation promoting factor (MPF). The cyclin subunit imparts substrate specificity to the complex.</text>
</comment>
<keyword evidence="3" id="KW-0132">Cell division</keyword>
<dbReference type="InterPro" id="IPR036915">
    <property type="entry name" value="Cyclin-like_sf"/>
</dbReference>
<evidence type="ECO:0000256" key="6">
    <source>
        <dbReference type="ARBA" id="ARBA00032263"/>
    </source>
</evidence>
<evidence type="ECO:0000313" key="10">
    <source>
        <dbReference type="EMBL" id="RXH86055.1"/>
    </source>
</evidence>
<feature type="domain" description="Cyclin-like" evidence="8">
    <location>
        <begin position="99"/>
        <end position="185"/>
    </location>
</feature>
<dbReference type="CDD" id="cd20544">
    <property type="entry name" value="CYCLIN_AtCycD-like_rpt2"/>
    <property type="match status" value="1"/>
</dbReference>
<dbReference type="InterPro" id="IPR006671">
    <property type="entry name" value="Cyclin_N"/>
</dbReference>
<keyword evidence="4 7" id="KW-0195">Cyclin</keyword>
<evidence type="ECO:0000259" key="9">
    <source>
        <dbReference type="SMART" id="SM01332"/>
    </source>
</evidence>
<dbReference type="Pfam" id="PF00134">
    <property type="entry name" value="Cyclin_N"/>
    <property type="match status" value="1"/>
</dbReference>
<evidence type="ECO:0000256" key="3">
    <source>
        <dbReference type="ARBA" id="ARBA00022618"/>
    </source>
</evidence>
<dbReference type="SUPFAM" id="SSF47954">
    <property type="entry name" value="Cyclin-like"/>
    <property type="match status" value="2"/>
</dbReference>
<accession>A0A498IUZ7</accession>